<dbReference type="GO" id="GO:0008270">
    <property type="term" value="F:zinc ion binding"/>
    <property type="evidence" value="ECO:0007669"/>
    <property type="project" value="UniProtKB-KW"/>
</dbReference>
<dbReference type="GO" id="GO:0005737">
    <property type="term" value="C:cytoplasm"/>
    <property type="evidence" value="ECO:0007669"/>
    <property type="project" value="UniProtKB-SubCell"/>
</dbReference>
<evidence type="ECO:0000256" key="16">
    <source>
        <dbReference type="ARBA" id="ARBA00042156"/>
    </source>
</evidence>
<dbReference type="EMBL" id="LHZZ01000179">
    <property type="protein sequence ID" value="KXV79755.1"/>
    <property type="molecule type" value="Genomic_DNA"/>
</dbReference>
<comment type="subcellular location">
    <subcellularLocation>
        <location evidence="1">Cytoplasm</location>
    </subcellularLocation>
</comment>
<gene>
    <name evidence="18" type="ORF">AD953_01150</name>
</gene>
<dbReference type="PANTHER" id="PTHR43152:SF1">
    <property type="entry name" value="UVRA PROTEIN"/>
    <property type="match status" value="1"/>
</dbReference>
<reference evidence="18 19" key="1">
    <citation type="submission" date="2015-06" db="EMBL/GenBank/DDBJ databases">
        <title>Improved classification and identification of acetic acid bacteria using matrix-assisted laser desorption/ionization time-of-flight mass spectrometry; Gluconobacter nephelii and Gluconobacter uchimurae are later heterotypic synonyms of Gluconobacter japonicus and Gluconobacter oxydans, respectively.</title>
        <authorList>
            <person name="Li L."/>
            <person name="Cleenwerck I."/>
            <person name="De Vuyst L."/>
            <person name="Vandamme P."/>
        </authorList>
    </citation>
    <scope>NUCLEOTIDE SEQUENCE [LARGE SCALE GENOMIC DNA]</scope>
    <source>
        <strain evidence="18 19">LMG 1604</strain>
    </source>
</reference>
<evidence type="ECO:0000256" key="3">
    <source>
        <dbReference type="ARBA" id="ARBA00022723"/>
    </source>
</evidence>
<evidence type="ECO:0000313" key="19">
    <source>
        <dbReference type="Proteomes" id="UP000075538"/>
    </source>
</evidence>
<keyword evidence="10" id="KW-0067">ATP-binding</keyword>
<keyword evidence="5" id="KW-0547">Nucleotide-binding</keyword>
<protein>
    <recommendedName>
        <fullName evidence="15">UvrABC system protein A</fullName>
    </recommendedName>
    <alternativeName>
        <fullName evidence="16">Excinuclease ABC subunit A</fullName>
    </alternativeName>
</protein>
<keyword evidence="4" id="KW-0677">Repeat</keyword>
<proteinExistence type="inferred from homology"/>
<evidence type="ECO:0000256" key="7">
    <source>
        <dbReference type="ARBA" id="ARBA00022769"/>
    </source>
</evidence>
<evidence type="ECO:0000256" key="10">
    <source>
        <dbReference type="ARBA" id="ARBA00022840"/>
    </source>
</evidence>
<evidence type="ECO:0000256" key="15">
    <source>
        <dbReference type="ARBA" id="ARBA00039316"/>
    </source>
</evidence>
<evidence type="ECO:0000256" key="13">
    <source>
        <dbReference type="ARBA" id="ARBA00023204"/>
    </source>
</evidence>
<dbReference type="Gene3D" id="3.40.50.300">
    <property type="entry name" value="P-loop containing nucleotide triphosphate hydrolases"/>
    <property type="match status" value="2"/>
</dbReference>
<dbReference type="GO" id="GO:0003677">
    <property type="term" value="F:DNA binding"/>
    <property type="evidence" value="ECO:0007669"/>
    <property type="project" value="UniProtKB-KW"/>
</dbReference>
<keyword evidence="3" id="KW-0479">Metal-binding</keyword>
<feature type="non-terminal residue" evidence="18">
    <location>
        <position position="382"/>
    </location>
</feature>
<dbReference type="GO" id="GO:0004518">
    <property type="term" value="F:nuclease activity"/>
    <property type="evidence" value="ECO:0007669"/>
    <property type="project" value="UniProtKB-KW"/>
</dbReference>
<evidence type="ECO:0000256" key="11">
    <source>
        <dbReference type="ARBA" id="ARBA00022881"/>
    </source>
</evidence>
<accession>A0A149VHU9</accession>
<evidence type="ECO:0000256" key="2">
    <source>
        <dbReference type="ARBA" id="ARBA00022490"/>
    </source>
</evidence>
<evidence type="ECO:0000256" key="8">
    <source>
        <dbReference type="ARBA" id="ARBA00022771"/>
    </source>
</evidence>
<dbReference type="Gene3D" id="1.20.1580.10">
    <property type="entry name" value="ABC transporter ATPase like domain"/>
    <property type="match status" value="1"/>
</dbReference>
<dbReference type="Proteomes" id="UP000075538">
    <property type="component" value="Unassembled WGS sequence"/>
</dbReference>
<comment type="similarity">
    <text evidence="14">Belongs to the ABC transporter superfamily. UvrA family.</text>
</comment>
<keyword evidence="6" id="KW-0227">DNA damage</keyword>
<evidence type="ECO:0000256" key="5">
    <source>
        <dbReference type="ARBA" id="ARBA00022741"/>
    </source>
</evidence>
<evidence type="ECO:0000313" key="18">
    <source>
        <dbReference type="EMBL" id="KXV79755.1"/>
    </source>
</evidence>
<dbReference type="Gene3D" id="1.10.8.280">
    <property type="entry name" value="ABC transporter ATPase domain-like"/>
    <property type="match status" value="1"/>
</dbReference>
<comment type="caution">
    <text evidence="18">The sequence shown here is derived from an EMBL/GenBank/DDBJ whole genome shotgun (WGS) entry which is preliminary data.</text>
</comment>
<evidence type="ECO:0000256" key="1">
    <source>
        <dbReference type="ARBA" id="ARBA00004496"/>
    </source>
</evidence>
<name>A0A149VHU9_9PROT</name>
<dbReference type="InterPro" id="IPR027417">
    <property type="entry name" value="P-loop_NTPase"/>
</dbReference>
<organism evidence="18 19">
    <name type="scientific">Acetobacter malorum</name>
    <dbReference type="NCBI Taxonomy" id="178901"/>
    <lineage>
        <taxon>Bacteria</taxon>
        <taxon>Pseudomonadati</taxon>
        <taxon>Pseudomonadota</taxon>
        <taxon>Alphaproteobacteria</taxon>
        <taxon>Acetobacterales</taxon>
        <taxon>Acetobacteraceae</taxon>
        <taxon>Acetobacter</taxon>
    </lineage>
</organism>
<dbReference type="Pfam" id="PF17755">
    <property type="entry name" value="UvrA_DNA-bind"/>
    <property type="match status" value="1"/>
</dbReference>
<keyword evidence="13" id="KW-0234">DNA repair</keyword>
<feature type="non-terminal residue" evidence="18">
    <location>
        <position position="1"/>
    </location>
</feature>
<keyword evidence="8" id="KW-0863">Zinc-finger</keyword>
<evidence type="ECO:0000256" key="4">
    <source>
        <dbReference type="ARBA" id="ARBA00022737"/>
    </source>
</evidence>
<evidence type="ECO:0000256" key="14">
    <source>
        <dbReference type="ARBA" id="ARBA00038000"/>
    </source>
</evidence>
<dbReference type="GO" id="GO:0005524">
    <property type="term" value="F:ATP binding"/>
    <property type="evidence" value="ECO:0007669"/>
    <property type="project" value="UniProtKB-KW"/>
</dbReference>
<dbReference type="InterPro" id="IPR041552">
    <property type="entry name" value="UvrA_DNA-bd"/>
</dbReference>
<dbReference type="PANTHER" id="PTHR43152">
    <property type="entry name" value="UVRABC SYSTEM PROTEIN A"/>
    <property type="match status" value="1"/>
</dbReference>
<dbReference type="SUPFAM" id="SSF52540">
    <property type="entry name" value="P-loop containing nucleoside triphosphate hydrolases"/>
    <property type="match status" value="2"/>
</dbReference>
<keyword evidence="9" id="KW-0862">Zinc</keyword>
<sequence length="382" mass="41416">VAAWPTAWQGQNLRDILITRGVDVDTPWRDLPKKTRDWILYTEETPTEPVYPGLTHEEVLASIKRGDPPGYNGTFTGARQYVLQTFTKSQSAKMRARASSFMVSAPCPVCHGQRLNPDALKVTFDGRNIADLSELPLKHIQNALRSALEGLTQKDATTLAAQGIVEALIERIDVLLDLGLGYLQLSRPVQTLSPGEYQRLRLGTQIRSNLFGVVYVLDEPSSGLHPADTQALLRALDGLLEAGNSLLVVEHNPDVIRRAQWLVDVGPDAGERGGRVLYSGPPEGLKAVKESRTRPYLFNPLAHRDTPPRKPADWLELSGISWNNLSDVSLSLPLGVLVSVTGVSGSGKSSLVGQALVSVVGKALGQPIETETATEEGDDASL</sequence>
<dbReference type="GO" id="GO:0006281">
    <property type="term" value="P:DNA repair"/>
    <property type="evidence" value="ECO:0007669"/>
    <property type="project" value="UniProtKB-KW"/>
</dbReference>
<keyword evidence="2" id="KW-0963">Cytoplasm</keyword>
<evidence type="ECO:0000256" key="6">
    <source>
        <dbReference type="ARBA" id="ARBA00022763"/>
    </source>
</evidence>
<evidence type="ECO:0000256" key="9">
    <source>
        <dbReference type="ARBA" id="ARBA00022833"/>
    </source>
</evidence>
<dbReference type="AlphaFoldDB" id="A0A149VHU9"/>
<feature type="domain" description="UvrA DNA-binding" evidence="17">
    <location>
        <begin position="4"/>
        <end position="98"/>
    </location>
</feature>
<evidence type="ECO:0000256" key="12">
    <source>
        <dbReference type="ARBA" id="ARBA00023125"/>
    </source>
</evidence>
<keyword evidence="11" id="KW-0267">Excision nuclease</keyword>
<keyword evidence="7" id="KW-0228">DNA excision</keyword>
<evidence type="ECO:0000259" key="17">
    <source>
        <dbReference type="Pfam" id="PF17755"/>
    </source>
</evidence>
<keyword evidence="12" id="KW-0238">DNA-binding</keyword>